<evidence type="ECO:0000313" key="3">
    <source>
        <dbReference type="EMBL" id="SSX25979.1"/>
    </source>
</evidence>
<evidence type="ECO:0000259" key="1">
    <source>
        <dbReference type="PROSITE" id="PS51186"/>
    </source>
</evidence>
<dbReference type="EMBL" id="UFQT01000635">
    <property type="protein sequence ID" value="SSX25979.1"/>
    <property type="molecule type" value="Genomic_DNA"/>
</dbReference>
<evidence type="ECO:0000313" key="2">
    <source>
        <dbReference type="EMBL" id="SSX05620.1"/>
    </source>
</evidence>
<feature type="domain" description="N-acetyltransferase" evidence="1">
    <location>
        <begin position="31"/>
        <end position="220"/>
    </location>
</feature>
<dbReference type="Gene3D" id="3.40.630.30">
    <property type="match status" value="1"/>
</dbReference>
<dbReference type="PROSITE" id="PS51186">
    <property type="entry name" value="GNAT"/>
    <property type="match status" value="1"/>
</dbReference>
<dbReference type="AlphaFoldDB" id="A0A336MAP8"/>
<dbReference type="InterPro" id="IPR016181">
    <property type="entry name" value="Acyl_CoA_acyltransferase"/>
</dbReference>
<reference evidence="2" key="1">
    <citation type="submission" date="2018-04" db="EMBL/GenBank/DDBJ databases">
        <authorList>
            <person name="Go L.Y."/>
            <person name="Mitchell J.A."/>
        </authorList>
    </citation>
    <scope>NUCLEOTIDE SEQUENCE</scope>
    <source>
        <tissue evidence="2">Whole organism</tissue>
    </source>
</reference>
<organism evidence="3">
    <name type="scientific">Culicoides sonorensis</name>
    <name type="common">Biting midge</name>
    <dbReference type="NCBI Taxonomy" id="179676"/>
    <lineage>
        <taxon>Eukaryota</taxon>
        <taxon>Metazoa</taxon>
        <taxon>Ecdysozoa</taxon>
        <taxon>Arthropoda</taxon>
        <taxon>Hexapoda</taxon>
        <taxon>Insecta</taxon>
        <taxon>Pterygota</taxon>
        <taxon>Neoptera</taxon>
        <taxon>Endopterygota</taxon>
        <taxon>Diptera</taxon>
        <taxon>Nematocera</taxon>
        <taxon>Chironomoidea</taxon>
        <taxon>Ceratopogonidae</taxon>
        <taxon>Ceratopogoninae</taxon>
        <taxon>Culicoides</taxon>
        <taxon>Monoculicoides</taxon>
    </lineage>
</organism>
<sequence length="236" mass="27148">MGIWRRPSNISFPKVWHTFIAPDLDGTLVQYEIRDLPLDRFEEACQLMIENYIPDEPLARVMNLKDEPDSINEYIELWKMAMEQGIVIGCFKGNELVGVNFTGVASKDDPKEHKEYKGRAFRLTIELYLWILDQFVMFNEFGIDTYMLAFGMGVHRQFRYRGIATEFLKARIPMLKALGVSHTATLFTAEGTQKAAEKAGYTTYYEIKYDDCIKMGYPLDGIGVEYAKLQGYGLSK</sequence>
<dbReference type="VEuPathDB" id="VectorBase:CSON012955"/>
<dbReference type="PANTHER" id="PTHR20905">
    <property type="entry name" value="N-ACETYLTRANSFERASE-RELATED"/>
    <property type="match status" value="1"/>
</dbReference>
<dbReference type="SUPFAM" id="SSF55729">
    <property type="entry name" value="Acyl-CoA N-acyltransferases (Nat)"/>
    <property type="match status" value="1"/>
</dbReference>
<reference evidence="3" key="2">
    <citation type="submission" date="2018-07" db="EMBL/GenBank/DDBJ databases">
        <authorList>
            <person name="Quirk P.G."/>
            <person name="Krulwich T.A."/>
        </authorList>
    </citation>
    <scope>NUCLEOTIDE SEQUENCE</scope>
</reference>
<gene>
    <name evidence="3" type="primary">CSON012955</name>
</gene>
<dbReference type="PANTHER" id="PTHR20905:SF32">
    <property type="entry name" value="ARYLALKYLAMINE N-ACETYLTRANSFERASE-LIKE 7, ISOFORM A"/>
    <property type="match status" value="1"/>
</dbReference>
<name>A0A336MAP8_CULSO</name>
<dbReference type="InterPro" id="IPR000182">
    <property type="entry name" value="GNAT_dom"/>
</dbReference>
<proteinExistence type="predicted"/>
<protein>
    <submittedName>
        <fullName evidence="3">CSON012955 protein</fullName>
    </submittedName>
</protein>
<dbReference type="EMBL" id="UFQS01000635">
    <property type="protein sequence ID" value="SSX05620.1"/>
    <property type="molecule type" value="Genomic_DNA"/>
</dbReference>
<dbReference type="GO" id="GO:0008080">
    <property type="term" value="F:N-acetyltransferase activity"/>
    <property type="evidence" value="ECO:0007669"/>
    <property type="project" value="TreeGrafter"/>
</dbReference>
<accession>A0A336MAP8</accession>
<dbReference type="OMA" id="YIREDVW"/>